<dbReference type="AlphaFoldDB" id="A0A1I7WG12"/>
<evidence type="ECO:0000313" key="1">
    <source>
        <dbReference type="Proteomes" id="UP000095283"/>
    </source>
</evidence>
<protein>
    <submittedName>
        <fullName evidence="2">Uncharacterized protein</fullName>
    </submittedName>
</protein>
<proteinExistence type="predicted"/>
<dbReference type="WBParaSite" id="Hba_03920">
    <property type="protein sequence ID" value="Hba_03920"/>
    <property type="gene ID" value="Hba_03920"/>
</dbReference>
<accession>A0A1I7WG12</accession>
<organism evidence="1 2">
    <name type="scientific">Heterorhabditis bacteriophora</name>
    <name type="common">Entomopathogenic nematode worm</name>
    <dbReference type="NCBI Taxonomy" id="37862"/>
    <lineage>
        <taxon>Eukaryota</taxon>
        <taxon>Metazoa</taxon>
        <taxon>Ecdysozoa</taxon>
        <taxon>Nematoda</taxon>
        <taxon>Chromadorea</taxon>
        <taxon>Rhabditida</taxon>
        <taxon>Rhabditina</taxon>
        <taxon>Rhabditomorpha</taxon>
        <taxon>Strongyloidea</taxon>
        <taxon>Heterorhabditidae</taxon>
        <taxon>Heterorhabditis</taxon>
    </lineage>
</organism>
<sequence length="35" mass="4328">MTMEINLKKAIFYSSFSLKVFNYKFRYLNFILLIM</sequence>
<dbReference type="Proteomes" id="UP000095283">
    <property type="component" value="Unplaced"/>
</dbReference>
<keyword evidence="1" id="KW-1185">Reference proteome</keyword>
<name>A0A1I7WG12_HETBA</name>
<evidence type="ECO:0000313" key="2">
    <source>
        <dbReference type="WBParaSite" id="Hba_03920"/>
    </source>
</evidence>
<reference evidence="2" key="1">
    <citation type="submission" date="2016-11" db="UniProtKB">
        <authorList>
            <consortium name="WormBaseParasite"/>
        </authorList>
    </citation>
    <scope>IDENTIFICATION</scope>
</reference>